<gene>
    <name evidence="1" type="ORF">FOXB_15340</name>
</gene>
<dbReference type="AlphaFoldDB" id="F9G9K8"/>
<reference evidence="1" key="1">
    <citation type="journal article" date="2012" name="Mol. Plant Microbe Interact.">
        <title>A highly conserved effector in Fusarium oxysporum is required for full virulence on Arabidopsis.</title>
        <authorList>
            <person name="Thatcher L.F."/>
            <person name="Gardiner D.M."/>
            <person name="Kazan K."/>
            <person name="Manners J."/>
        </authorList>
    </citation>
    <scope>NUCLEOTIDE SEQUENCE [LARGE SCALE GENOMIC DNA]</scope>
    <source>
        <strain evidence="1">Fo5176</strain>
    </source>
</reference>
<comment type="caution">
    <text evidence="1">The sequence shown here is derived from an EMBL/GenBank/DDBJ whole genome shotgun (WGS) entry which is preliminary data.</text>
</comment>
<organism evidence="1">
    <name type="scientific">Fusarium oxysporum (strain Fo5176)</name>
    <name type="common">Fusarium vascular wilt</name>
    <dbReference type="NCBI Taxonomy" id="660025"/>
    <lineage>
        <taxon>Eukaryota</taxon>
        <taxon>Fungi</taxon>
        <taxon>Dikarya</taxon>
        <taxon>Ascomycota</taxon>
        <taxon>Pezizomycotina</taxon>
        <taxon>Sordariomycetes</taxon>
        <taxon>Hypocreomycetidae</taxon>
        <taxon>Hypocreales</taxon>
        <taxon>Nectriaceae</taxon>
        <taxon>Fusarium</taxon>
        <taxon>Fusarium oxysporum species complex</taxon>
    </lineage>
</organism>
<dbReference type="EMBL" id="AFQF01003789">
    <property type="protein sequence ID" value="EGU74149.1"/>
    <property type="molecule type" value="Genomic_DNA"/>
</dbReference>
<name>F9G9K8_FUSOF</name>
<evidence type="ECO:0000313" key="1">
    <source>
        <dbReference type="EMBL" id="EGU74149.1"/>
    </source>
</evidence>
<protein>
    <submittedName>
        <fullName evidence="1">Uncharacterized protein</fullName>
    </submittedName>
</protein>
<accession>F9G9K8</accession>
<proteinExistence type="predicted"/>
<sequence>MSAGSALMDAKAKPSASRLGDAMPLSKVTRGTVPIRFKGELALNTYNCWLWLAEVKSKAF</sequence>